<comment type="similarity">
    <text evidence="10">Belongs to the NOD1-NOD2 family.</text>
</comment>
<dbReference type="Pfam" id="PF13516">
    <property type="entry name" value="LRR_6"/>
    <property type="match status" value="3"/>
</dbReference>
<dbReference type="GO" id="GO:0012501">
    <property type="term" value="P:programmed cell death"/>
    <property type="evidence" value="ECO:0007669"/>
    <property type="project" value="UniProtKB-KW"/>
</dbReference>
<dbReference type="GO" id="GO:0006508">
    <property type="term" value="P:proteolysis"/>
    <property type="evidence" value="ECO:0007669"/>
    <property type="project" value="UniProtKB-KW"/>
</dbReference>
<keyword evidence="7" id="KW-0378">Hydrolase</keyword>
<dbReference type="Gene3D" id="3.80.10.10">
    <property type="entry name" value="Ribonuclease Inhibitor"/>
    <property type="match status" value="1"/>
</dbReference>
<dbReference type="InterPro" id="IPR011029">
    <property type="entry name" value="DEATH-like_dom_sf"/>
</dbReference>
<dbReference type="GO" id="GO:0008233">
    <property type="term" value="F:peptidase activity"/>
    <property type="evidence" value="ECO:0007669"/>
    <property type="project" value="UniProtKB-KW"/>
</dbReference>
<feature type="domain" description="CARD" evidence="11">
    <location>
        <begin position="623"/>
        <end position="717"/>
    </location>
</feature>
<evidence type="ECO:0000256" key="1">
    <source>
        <dbReference type="ARBA" id="ARBA00004110"/>
    </source>
</evidence>
<dbReference type="Pfam" id="PF23679">
    <property type="entry name" value="UPA-FIIND"/>
    <property type="match status" value="1"/>
</dbReference>
<evidence type="ECO:0000256" key="10">
    <source>
        <dbReference type="ARBA" id="ARBA00038296"/>
    </source>
</evidence>
<evidence type="ECO:0000313" key="14">
    <source>
        <dbReference type="Proteomes" id="UP000283210"/>
    </source>
</evidence>
<organism evidence="13 14">
    <name type="scientific">Oryzias javanicus</name>
    <name type="common">Javanese ricefish</name>
    <name type="synonym">Aplocheilus javanicus</name>
    <dbReference type="NCBI Taxonomy" id="123683"/>
    <lineage>
        <taxon>Eukaryota</taxon>
        <taxon>Metazoa</taxon>
        <taxon>Chordata</taxon>
        <taxon>Craniata</taxon>
        <taxon>Vertebrata</taxon>
        <taxon>Euteleostomi</taxon>
        <taxon>Actinopterygii</taxon>
        <taxon>Neopterygii</taxon>
        <taxon>Teleostei</taxon>
        <taxon>Neoteleostei</taxon>
        <taxon>Acanthomorphata</taxon>
        <taxon>Ovalentaria</taxon>
        <taxon>Atherinomorphae</taxon>
        <taxon>Beloniformes</taxon>
        <taxon>Adrianichthyidae</taxon>
        <taxon>Oryziinae</taxon>
        <taxon>Oryzias</taxon>
    </lineage>
</organism>
<dbReference type="InterPro" id="IPR051261">
    <property type="entry name" value="NLR"/>
</dbReference>
<dbReference type="SMART" id="SM00368">
    <property type="entry name" value="LRR_RI"/>
    <property type="match status" value="6"/>
</dbReference>
<keyword evidence="6" id="KW-0433">Leucine-rich repeat</keyword>
<reference evidence="13 14" key="1">
    <citation type="submission" date="2018-11" db="EMBL/GenBank/DDBJ databases">
        <authorList>
            <person name="Lopez-Roques C."/>
            <person name="Donnadieu C."/>
            <person name="Bouchez O."/>
            <person name="Klopp C."/>
            <person name="Cabau C."/>
            <person name="Zahm M."/>
        </authorList>
    </citation>
    <scope>NUCLEOTIDE SEQUENCE [LARGE SCALE GENOMIC DNA]</scope>
    <source>
        <strain evidence="13">RS831</strain>
        <tissue evidence="13">Whole body</tissue>
    </source>
</reference>
<evidence type="ECO:0000256" key="9">
    <source>
        <dbReference type="ARBA" id="ARBA00023233"/>
    </source>
</evidence>
<dbReference type="Pfam" id="PF17776">
    <property type="entry name" value="NLRC4_HD2"/>
    <property type="match status" value="1"/>
</dbReference>
<keyword evidence="4" id="KW-0963">Cytoplasm</keyword>
<evidence type="ECO:0000256" key="2">
    <source>
        <dbReference type="ARBA" id="ARBA00004187"/>
    </source>
</evidence>
<dbReference type="SUPFAM" id="SSF52047">
    <property type="entry name" value="RNI-like"/>
    <property type="match status" value="1"/>
</dbReference>
<dbReference type="EMBL" id="CM012438">
    <property type="protein sequence ID" value="RVE75036.1"/>
    <property type="molecule type" value="Genomic_DNA"/>
</dbReference>
<dbReference type="Pfam" id="PF13553">
    <property type="entry name" value="FIIND"/>
    <property type="match status" value="1"/>
</dbReference>
<evidence type="ECO:0000313" key="13">
    <source>
        <dbReference type="EMBL" id="RVE75036.1"/>
    </source>
</evidence>
<dbReference type="PROSITE" id="PS50209">
    <property type="entry name" value="CARD"/>
    <property type="match status" value="1"/>
</dbReference>
<dbReference type="PROSITE" id="PS51830">
    <property type="entry name" value="FIIND"/>
    <property type="match status" value="1"/>
</dbReference>
<dbReference type="GO" id="GO:0061702">
    <property type="term" value="C:canonical inflammasome complex"/>
    <property type="evidence" value="ECO:0007669"/>
    <property type="project" value="UniProtKB-SubCell"/>
</dbReference>
<dbReference type="InterPro" id="IPR041267">
    <property type="entry name" value="NLRP_HD2"/>
</dbReference>
<evidence type="ECO:0000259" key="11">
    <source>
        <dbReference type="PROSITE" id="PS50209"/>
    </source>
</evidence>
<dbReference type="CDD" id="cd01671">
    <property type="entry name" value="CARD"/>
    <property type="match status" value="1"/>
</dbReference>
<keyword evidence="7" id="KW-0645">Protease</keyword>
<dbReference type="OrthoDB" id="8891580at2759"/>
<keyword evidence="5" id="KW-1210">Necrosis</keyword>
<evidence type="ECO:0000256" key="3">
    <source>
        <dbReference type="ARBA" id="ARBA00004193"/>
    </source>
</evidence>
<name>A0A437DJB2_ORYJA</name>
<dbReference type="PANTHER" id="PTHR24106">
    <property type="entry name" value="NACHT, LRR AND CARD DOMAINS-CONTAINING"/>
    <property type="match status" value="1"/>
</dbReference>
<dbReference type="SUPFAM" id="SSF47986">
    <property type="entry name" value="DEATH domain"/>
    <property type="match status" value="1"/>
</dbReference>
<dbReference type="Gene3D" id="1.10.533.10">
    <property type="entry name" value="Death Domain, Fas"/>
    <property type="match status" value="1"/>
</dbReference>
<keyword evidence="14" id="KW-1185">Reference proteome</keyword>
<evidence type="ECO:0000256" key="5">
    <source>
        <dbReference type="ARBA" id="ARBA00022590"/>
    </source>
</evidence>
<dbReference type="Pfam" id="PF00619">
    <property type="entry name" value="CARD"/>
    <property type="match status" value="1"/>
</dbReference>
<accession>A0A437DJB2</accession>
<evidence type="ECO:0000256" key="7">
    <source>
        <dbReference type="ARBA" id="ARBA00022670"/>
    </source>
</evidence>
<sequence>MEDQSQISQSQRSSPVQFYQSAVNAALQSPNGHLDLFLRFLLGLSLQTNQSLLRGLLTQTGSSSQTNQETVQFIKKKINEDLSVEKSINLFHCLNELNDGSLLEQIQQVLRSGRLSTDELSPAQWSALVFILLSSEEDLEEFNLQKYSGSEEALLRLLPVIKVSNKALLRDCNLSERSCSALSSVLSSQSSRLRVLDLSYNYLQDSGVKLLSAGLENPHCKLETLRFVNCSLSEISCEALVSALKKNPSTLKELDLGGNNLQDSGVFHLCDFLQNSDCRLETLRLKNCRLTKTSCAALVSALKSSLSNLTELDLRGNNLQDLDVDQLQDLVESPNSKLLILRVDNLKSSLLSEENENTCSSFTPAVNPQRNGVSYSFRFSGSGLFQCSLTGLRFNITHEGEVKYRTLIWDQTLLGSMNLQAGGPLFSIESPQGSINQLQLPHCEPEPPSESLSVLHITDDGTSLLQPVTVTQTHVVVNVPHLSAFGIVNMIQRILTGVRGQALLFQNSKKKCLSIHVILLPSNVPLYEVKEFHRDSEYIMAPADCVFYKDQTCTCHSEPGGFEIQPSQAKLLANYGPNYYPLFTMCLPLSTEEVTVVIKDQQDQVIWQYKLLLPGIEEQERQQSLFNKQKLREIRTKFIEKVSDPTLDKLLLKLRERGVITSNEEEYIRASKLRSDRARILFDIVDNDNKGKEASSSLMNSLKEEDEFCFDNLMLSIDQ</sequence>
<comment type="subcellular location">
    <subcellularLocation>
        <location evidence="2">Basolateral cell membrane</location>
    </subcellularLocation>
    <subcellularLocation>
        <location evidence="3">Cell membrane</location>
        <topology evidence="3">Lipid-anchor</topology>
    </subcellularLocation>
    <subcellularLocation>
        <location evidence="1">Inflammasome</location>
    </subcellularLocation>
</comment>
<protein>
    <recommendedName>
        <fullName evidence="15">CARD domain-containing protein</fullName>
    </recommendedName>
</protein>
<evidence type="ECO:0000259" key="12">
    <source>
        <dbReference type="PROSITE" id="PS51830"/>
    </source>
</evidence>
<keyword evidence="9" id="KW-1271">Inflammasome</keyword>
<dbReference type="InterPro" id="IPR001315">
    <property type="entry name" value="CARD"/>
</dbReference>
<dbReference type="Proteomes" id="UP000283210">
    <property type="component" value="Chromosome 2"/>
</dbReference>
<dbReference type="GO" id="GO:0042981">
    <property type="term" value="P:regulation of apoptotic process"/>
    <property type="evidence" value="ECO:0007669"/>
    <property type="project" value="InterPro"/>
</dbReference>
<dbReference type="AlphaFoldDB" id="A0A437DJB2"/>
<evidence type="ECO:0000256" key="8">
    <source>
        <dbReference type="ARBA" id="ARBA00022737"/>
    </source>
</evidence>
<gene>
    <name evidence="13" type="ORF">OJAV_G00012780</name>
</gene>
<keyword evidence="8" id="KW-0677">Repeat</keyword>
<evidence type="ECO:0000256" key="6">
    <source>
        <dbReference type="ARBA" id="ARBA00022614"/>
    </source>
</evidence>
<feature type="domain" description="FIIND" evidence="12">
    <location>
        <begin position="355"/>
        <end position="625"/>
    </location>
</feature>
<reference evidence="13 14" key="2">
    <citation type="submission" date="2019-01" db="EMBL/GenBank/DDBJ databases">
        <title>A chromosome length genome reference of the Java medaka (oryzias javanicus).</title>
        <authorList>
            <person name="Herpin A."/>
            <person name="Takehana Y."/>
            <person name="Naruse K."/>
            <person name="Ansai S."/>
            <person name="Kawaguchi M."/>
        </authorList>
    </citation>
    <scope>NUCLEOTIDE SEQUENCE [LARGE SCALE GENOMIC DNA]</scope>
    <source>
        <strain evidence="13">RS831</strain>
        <tissue evidence="13">Whole body</tissue>
    </source>
</reference>
<dbReference type="InterPro" id="IPR001611">
    <property type="entry name" value="Leu-rich_rpt"/>
</dbReference>
<dbReference type="InterPro" id="IPR025307">
    <property type="entry name" value="FIIND_dom"/>
</dbReference>
<evidence type="ECO:0008006" key="15">
    <source>
        <dbReference type="Google" id="ProtNLM"/>
    </source>
</evidence>
<dbReference type="GO" id="GO:0016323">
    <property type="term" value="C:basolateral plasma membrane"/>
    <property type="evidence" value="ECO:0007669"/>
    <property type="project" value="UniProtKB-SubCell"/>
</dbReference>
<dbReference type="PROSITE" id="PS51450">
    <property type="entry name" value="LRR"/>
    <property type="match status" value="1"/>
</dbReference>
<proteinExistence type="inferred from homology"/>
<evidence type="ECO:0000256" key="4">
    <source>
        <dbReference type="ARBA" id="ARBA00022490"/>
    </source>
</evidence>
<dbReference type="InterPro" id="IPR032675">
    <property type="entry name" value="LRR_dom_sf"/>
</dbReference>